<evidence type="ECO:0000313" key="2">
    <source>
        <dbReference type="EMBL" id="EJW71409.1"/>
    </source>
</evidence>
<protein>
    <submittedName>
        <fullName evidence="2">Uncharacterized protein</fullName>
    </submittedName>
</protein>
<organism evidence="2 3">
    <name type="scientific">Wuchereria bancrofti</name>
    <dbReference type="NCBI Taxonomy" id="6293"/>
    <lineage>
        <taxon>Eukaryota</taxon>
        <taxon>Metazoa</taxon>
        <taxon>Ecdysozoa</taxon>
        <taxon>Nematoda</taxon>
        <taxon>Chromadorea</taxon>
        <taxon>Rhabditida</taxon>
        <taxon>Spirurina</taxon>
        <taxon>Spiruromorpha</taxon>
        <taxon>Filarioidea</taxon>
        <taxon>Onchocercidae</taxon>
        <taxon>Wuchereria</taxon>
    </lineage>
</organism>
<sequence>PEKHELQQKNLENYGVAYGLSYSISETKHDEIKYDLEIGTEGWETEGDEAHQNDNLIGQKTNSESKASEAPDSFIVINTVDIYRKLRSRKDEINKLKIFEESTAKEQEVVNVICRAKGTMQVDTKVENSIKNKDSILEFELFRTSGKISKKGSATSELENASLIDDGFEKALNENLEINIKEMKDNKSTNTRNKLTSKVREENEADDLVFELHLNRSLERQNFGKK</sequence>
<accession>J9E7Q9</accession>
<gene>
    <name evidence="2" type="ORF">WUBG_17683</name>
</gene>
<name>J9E7Q9_WUCBA</name>
<feature type="compositionally biased region" description="Polar residues" evidence="1">
    <location>
        <begin position="53"/>
        <end position="65"/>
    </location>
</feature>
<feature type="non-terminal residue" evidence="2">
    <location>
        <position position="1"/>
    </location>
</feature>
<reference evidence="3" key="1">
    <citation type="submission" date="2012-08" db="EMBL/GenBank/DDBJ databases">
        <title>The Genome Sequence of Wuchereria bancrofti.</title>
        <authorList>
            <person name="Nutman T.B."/>
            <person name="Fink D.L."/>
            <person name="Russ C."/>
            <person name="Young S."/>
            <person name="Zeng Q."/>
            <person name="Koehrsen M."/>
            <person name="Alvarado L."/>
            <person name="Berlin A."/>
            <person name="Chapman S.B."/>
            <person name="Chen Z."/>
            <person name="Freedman E."/>
            <person name="Gellesch M."/>
            <person name="Goldberg J."/>
            <person name="Griggs A."/>
            <person name="Gujja S."/>
            <person name="Heilman E.R."/>
            <person name="Heiman D."/>
            <person name="Hepburn T."/>
            <person name="Howarth C."/>
            <person name="Jen D."/>
            <person name="Larson L."/>
            <person name="Lewis B."/>
            <person name="Mehta T."/>
            <person name="Park D."/>
            <person name="Pearson M."/>
            <person name="Roberts A."/>
            <person name="Saif S."/>
            <person name="Shea T."/>
            <person name="Shenoy N."/>
            <person name="Sisk P."/>
            <person name="Stolte C."/>
            <person name="Sykes S."/>
            <person name="Walk T."/>
            <person name="White J."/>
            <person name="Yandava C."/>
            <person name="Haas B."/>
            <person name="Henn M.R."/>
            <person name="Nusbaum C."/>
            <person name="Birren B."/>
        </authorList>
    </citation>
    <scope>NUCLEOTIDE SEQUENCE [LARGE SCALE GENOMIC DNA]</scope>
    <source>
        <strain evidence="3">NA</strain>
    </source>
</reference>
<evidence type="ECO:0000256" key="1">
    <source>
        <dbReference type="SAM" id="MobiDB-lite"/>
    </source>
</evidence>
<proteinExistence type="predicted"/>
<dbReference type="AlphaFoldDB" id="J9E7Q9"/>
<dbReference type="EMBL" id="ADBV01018672">
    <property type="protein sequence ID" value="EJW71409.1"/>
    <property type="molecule type" value="Genomic_DNA"/>
</dbReference>
<evidence type="ECO:0000313" key="3">
    <source>
        <dbReference type="Proteomes" id="UP000004810"/>
    </source>
</evidence>
<feature type="region of interest" description="Disordered" evidence="1">
    <location>
        <begin position="43"/>
        <end position="65"/>
    </location>
</feature>
<dbReference type="Proteomes" id="UP000004810">
    <property type="component" value="Unassembled WGS sequence"/>
</dbReference>
<comment type="caution">
    <text evidence="2">The sequence shown here is derived from an EMBL/GenBank/DDBJ whole genome shotgun (WGS) entry which is preliminary data.</text>
</comment>